<feature type="non-terminal residue" evidence="4">
    <location>
        <position position="563"/>
    </location>
</feature>
<dbReference type="InterPro" id="IPR011049">
    <property type="entry name" value="Serralysin-like_metalloprot_C"/>
</dbReference>
<dbReference type="RefSeq" id="WP_382434959.1">
    <property type="nucleotide sequence ID" value="NZ_JBHSHJ010000027.1"/>
</dbReference>
<dbReference type="Gene3D" id="2.150.10.10">
    <property type="entry name" value="Serralysin-like metalloprotease, C-terminal"/>
    <property type="match status" value="2"/>
</dbReference>
<evidence type="ECO:0000313" key="5">
    <source>
        <dbReference type="Proteomes" id="UP001596001"/>
    </source>
</evidence>
<dbReference type="InterPro" id="IPR018511">
    <property type="entry name" value="Hemolysin-typ_Ca-bd_CS"/>
</dbReference>
<keyword evidence="5" id="KW-1185">Reference proteome</keyword>
<comment type="caution">
    <text evidence="4">The sequence shown here is derived from an EMBL/GenBank/DDBJ whole genome shotgun (WGS) entry which is preliminary data.</text>
</comment>
<dbReference type="Proteomes" id="UP001596001">
    <property type="component" value="Unassembled WGS sequence"/>
</dbReference>
<dbReference type="SUPFAM" id="SSF51120">
    <property type="entry name" value="beta-Roll"/>
    <property type="match status" value="2"/>
</dbReference>
<proteinExistence type="predicted"/>
<evidence type="ECO:0000256" key="2">
    <source>
        <dbReference type="ARBA" id="ARBA00022525"/>
    </source>
</evidence>
<dbReference type="Pfam" id="PF00353">
    <property type="entry name" value="HemolysinCabind"/>
    <property type="match status" value="3"/>
</dbReference>
<feature type="region of interest" description="Disordered" evidence="3">
    <location>
        <begin position="1"/>
        <end position="23"/>
    </location>
</feature>
<name>A0ABV9QJ99_9BURK</name>
<organism evidence="4 5">
    <name type="scientific">Giesbergeria sinuosa</name>
    <dbReference type="NCBI Taxonomy" id="80883"/>
    <lineage>
        <taxon>Bacteria</taxon>
        <taxon>Pseudomonadati</taxon>
        <taxon>Pseudomonadota</taxon>
        <taxon>Betaproteobacteria</taxon>
        <taxon>Burkholderiales</taxon>
        <taxon>Comamonadaceae</taxon>
        <taxon>Giesbergeria</taxon>
    </lineage>
</organism>
<reference evidence="5" key="1">
    <citation type="journal article" date="2019" name="Int. J. Syst. Evol. Microbiol.">
        <title>The Global Catalogue of Microorganisms (GCM) 10K type strain sequencing project: providing services to taxonomists for standard genome sequencing and annotation.</title>
        <authorList>
            <consortium name="The Broad Institute Genomics Platform"/>
            <consortium name="The Broad Institute Genome Sequencing Center for Infectious Disease"/>
            <person name="Wu L."/>
            <person name="Ma J."/>
        </authorList>
    </citation>
    <scope>NUCLEOTIDE SEQUENCE [LARGE SCALE GENOMIC DNA]</scope>
    <source>
        <strain evidence="5">CCUG 49452</strain>
    </source>
</reference>
<protein>
    <submittedName>
        <fullName evidence="4">Calcium-binding protein</fullName>
    </submittedName>
</protein>
<dbReference type="EMBL" id="JBHSHJ010000027">
    <property type="protein sequence ID" value="MFC4790442.1"/>
    <property type="molecule type" value="Genomic_DNA"/>
</dbReference>
<dbReference type="PRINTS" id="PR00313">
    <property type="entry name" value="CABNDNGRPT"/>
</dbReference>
<evidence type="ECO:0000256" key="1">
    <source>
        <dbReference type="ARBA" id="ARBA00004613"/>
    </source>
</evidence>
<dbReference type="PANTHER" id="PTHR38340:SF1">
    <property type="entry name" value="S-LAYER PROTEIN"/>
    <property type="match status" value="1"/>
</dbReference>
<accession>A0ABV9QJ99</accession>
<sequence length="563" mass="58475">TTTTTQTIAPVSDSRAEDPNTPNGALADIPLVKNSSGEPLLQVSLPVGVGLISESTQGSGLSLREKLIQASEPRIDLPADFIEVLDQGIDQYVPGVINQDQVTVRTVTMTMAPGSTAPTQPIVIRGTTGTGEDDSANPQRAEALVIDARQLPPGTVLDLSLVEFAIVIGPTTAMGGSGRNFVIGDGSAQFLVLGADDDVLRGGDGNDTIGSKGGDDQLFGDGGNDWVVGGIGNDTLQGGDGNDLLQGGPSDAGQWRFALTPAGHLQVDFTPSSTELADSTSLHLVNSWSNGHGSGLVTDARLAWIYDNYQLAQDTTLLVHALGAGLPTLVKMGTFAGGDFSSEQLGKMAHDYWLQTHPALAQQPLPEQIAAVIDQVWGAGQATPTLTALGVDYLNAGGSWSAIWLALARHSRHASALTDTQGNLLLVDQPLSETGWSFEAGNNSLQGGAGNDVLVGGSGSDVLDGGEGTDIAVYFGRPSDYEAALTTNTSTGVADALIRHKTTGIVDVIRNMELLQMGGVLYQVPVGLPQPAENVYVELKDYVQLVPTAALTGVSWYTGSVDS</sequence>
<dbReference type="InterPro" id="IPR001343">
    <property type="entry name" value="Hemolysn_Ca-bd"/>
</dbReference>
<feature type="non-terminal residue" evidence="4">
    <location>
        <position position="1"/>
    </location>
</feature>
<comment type="subcellular location">
    <subcellularLocation>
        <location evidence="1">Secreted</location>
    </subcellularLocation>
</comment>
<evidence type="ECO:0000313" key="4">
    <source>
        <dbReference type="EMBL" id="MFC4790442.1"/>
    </source>
</evidence>
<dbReference type="PROSITE" id="PS00330">
    <property type="entry name" value="HEMOLYSIN_CALCIUM"/>
    <property type="match status" value="1"/>
</dbReference>
<dbReference type="PANTHER" id="PTHR38340">
    <property type="entry name" value="S-LAYER PROTEIN"/>
    <property type="match status" value="1"/>
</dbReference>
<gene>
    <name evidence="4" type="ORF">ACFO6X_15810</name>
</gene>
<evidence type="ECO:0000256" key="3">
    <source>
        <dbReference type="SAM" id="MobiDB-lite"/>
    </source>
</evidence>
<dbReference type="InterPro" id="IPR050557">
    <property type="entry name" value="RTX_toxin/Mannuronan_C5-epim"/>
</dbReference>
<keyword evidence="2" id="KW-0964">Secreted</keyword>